<keyword evidence="5" id="KW-0540">Nuclease</keyword>
<evidence type="ECO:0000259" key="12">
    <source>
        <dbReference type="Pfam" id="PF19317"/>
    </source>
</evidence>
<protein>
    <recommendedName>
        <fullName evidence="2">ribonuclease H</fullName>
        <ecNumber evidence="2">3.1.26.4</ecNumber>
    </recommendedName>
</protein>
<dbReference type="Gene3D" id="3.30.70.270">
    <property type="match status" value="2"/>
</dbReference>
<evidence type="ECO:0000256" key="10">
    <source>
        <dbReference type="SAM" id="MobiDB-lite"/>
    </source>
</evidence>
<dbReference type="Ensembl" id="ENSAZOT00000027056.1">
    <property type="protein sequence ID" value="ENSAZOP00000025223.1"/>
    <property type="gene ID" value="ENSAZOG00000016183.1"/>
</dbReference>
<comment type="similarity">
    <text evidence="1">Belongs to the beta type-B retroviral polymerase family. HERV class-II K(HML-2) pol subfamily.</text>
</comment>
<evidence type="ECO:0000313" key="14">
    <source>
        <dbReference type="Proteomes" id="UP000694549"/>
    </source>
</evidence>
<dbReference type="Pfam" id="PF00078">
    <property type="entry name" value="RVT_1"/>
    <property type="match status" value="1"/>
</dbReference>
<dbReference type="InterPro" id="IPR045345">
    <property type="entry name" value="Gag_p24_C"/>
</dbReference>
<evidence type="ECO:0000256" key="5">
    <source>
        <dbReference type="ARBA" id="ARBA00022722"/>
    </source>
</evidence>
<dbReference type="Ensembl" id="ENSAZOT00000027055.1">
    <property type="protein sequence ID" value="ENSAZOP00000025222.1"/>
    <property type="gene ID" value="ENSAZOG00000016182.1"/>
</dbReference>
<dbReference type="SUPFAM" id="SSF47943">
    <property type="entry name" value="Retrovirus capsid protein, N-terminal core domain"/>
    <property type="match status" value="1"/>
</dbReference>
<dbReference type="Proteomes" id="UP000694549">
    <property type="component" value="Unplaced"/>
</dbReference>
<proteinExistence type="inferred from homology"/>
<dbReference type="InterPro" id="IPR043502">
    <property type="entry name" value="DNA/RNA_pol_sf"/>
</dbReference>
<dbReference type="Gene3D" id="1.10.1200.30">
    <property type="match status" value="1"/>
</dbReference>
<dbReference type="GO" id="GO:0016032">
    <property type="term" value="P:viral process"/>
    <property type="evidence" value="ECO:0007669"/>
    <property type="project" value="InterPro"/>
</dbReference>
<feature type="domain" description="Reverse transcriptase" evidence="11">
    <location>
        <begin position="369"/>
        <end position="477"/>
    </location>
</feature>
<dbReference type="InterPro" id="IPR008919">
    <property type="entry name" value="Retrov_capsid_N"/>
</dbReference>
<keyword evidence="6" id="KW-0255">Endonuclease</keyword>
<keyword evidence="9" id="KW-0511">Multifunctional enzyme</keyword>
<dbReference type="AlphaFoldDB" id="A0A8B9VKH1"/>
<dbReference type="Gene3D" id="3.10.10.10">
    <property type="entry name" value="HIV Type 1 Reverse Transcriptase, subunit A, domain 1"/>
    <property type="match status" value="1"/>
</dbReference>
<evidence type="ECO:0000256" key="7">
    <source>
        <dbReference type="ARBA" id="ARBA00022801"/>
    </source>
</evidence>
<dbReference type="Gene3D" id="1.10.375.10">
    <property type="entry name" value="Human Immunodeficiency Virus Type 1 Capsid Protein"/>
    <property type="match status" value="1"/>
</dbReference>
<evidence type="ECO:0000256" key="1">
    <source>
        <dbReference type="ARBA" id="ARBA00010879"/>
    </source>
</evidence>
<dbReference type="SUPFAM" id="SSF47353">
    <property type="entry name" value="Retrovirus capsid dimerization domain-like"/>
    <property type="match status" value="1"/>
</dbReference>
<keyword evidence="8" id="KW-0695">RNA-directed DNA polymerase</keyword>
<dbReference type="EC" id="3.1.26.4" evidence="2"/>
<keyword evidence="7" id="KW-0378">Hydrolase</keyword>
<dbReference type="InterPro" id="IPR000477">
    <property type="entry name" value="RT_dom"/>
</dbReference>
<dbReference type="GO" id="GO:0004523">
    <property type="term" value="F:RNA-DNA hybrid ribonuclease activity"/>
    <property type="evidence" value="ECO:0007669"/>
    <property type="project" value="UniProtKB-EC"/>
</dbReference>
<dbReference type="Pfam" id="PF19317">
    <property type="entry name" value="Gag_p24_C"/>
    <property type="match status" value="1"/>
</dbReference>
<dbReference type="PANTHER" id="PTHR41694:SF3">
    <property type="entry name" value="RNA-DIRECTED DNA POLYMERASE-RELATED"/>
    <property type="match status" value="1"/>
</dbReference>
<dbReference type="InterPro" id="IPR043128">
    <property type="entry name" value="Rev_trsase/Diguanyl_cyclase"/>
</dbReference>
<reference evidence="13" key="1">
    <citation type="submission" date="2025-05" db="UniProtKB">
        <authorList>
            <consortium name="Ensembl"/>
        </authorList>
    </citation>
    <scope>IDENTIFICATION</scope>
</reference>
<evidence type="ECO:0000256" key="4">
    <source>
        <dbReference type="ARBA" id="ARBA00022695"/>
    </source>
</evidence>
<feature type="domain" description="Retroviral nucleocapsid Gag protein p24 C-terminal" evidence="12">
    <location>
        <begin position="284"/>
        <end position="354"/>
    </location>
</feature>
<feature type="region of interest" description="Disordered" evidence="10">
    <location>
        <begin position="1"/>
        <end position="57"/>
    </location>
</feature>
<feature type="compositionally biased region" description="Polar residues" evidence="10">
    <location>
        <begin position="1"/>
        <end position="20"/>
    </location>
</feature>
<evidence type="ECO:0000256" key="9">
    <source>
        <dbReference type="ARBA" id="ARBA00023268"/>
    </source>
</evidence>
<evidence type="ECO:0000256" key="8">
    <source>
        <dbReference type="ARBA" id="ARBA00022918"/>
    </source>
</evidence>
<dbReference type="GO" id="GO:0003964">
    <property type="term" value="F:RNA-directed DNA polymerase activity"/>
    <property type="evidence" value="ECO:0007669"/>
    <property type="project" value="UniProtKB-KW"/>
</dbReference>
<accession>A0A8B9VKH1</accession>
<keyword evidence="3" id="KW-0808">Transferase</keyword>
<evidence type="ECO:0000313" key="13">
    <source>
        <dbReference type="Ensembl" id="ENSAZOP00000025223.1"/>
    </source>
</evidence>
<dbReference type="PANTHER" id="PTHR41694">
    <property type="entry name" value="ENDOGENOUS RETROVIRUS GROUP K MEMBER POL PROTEIN"/>
    <property type="match status" value="1"/>
</dbReference>
<dbReference type="SUPFAM" id="SSF56672">
    <property type="entry name" value="DNA/RNA polymerases"/>
    <property type="match status" value="1"/>
</dbReference>
<evidence type="ECO:0000256" key="2">
    <source>
        <dbReference type="ARBA" id="ARBA00012180"/>
    </source>
</evidence>
<keyword evidence="14" id="KW-1185">Reference proteome</keyword>
<sequence>MPSSINQSATEITTGLSEQSADGEWGLPSPPPAPENLDEAVLPASVPLPGSNKSTRDALPMRGAEAACENLPSVEELFQELLVKLENLKIAYSEELLLSSAPPEPTRSLSIPTPPSAPRRDRCSDVICDAIIEGHWHATSLACPINIDPVQGTGSWQPHDWKLSQQAPKTVMDYGLQSQVAQQIFQWIFQAELMCPLDSQNLSCSLLTPSQLLLFEREWLQLPQGEVGQLHQPWDPLYGITAEMLMGMGPYLNTQVQLQFPVIIHQTAAQLALRALLSLPGEKKAPPFSSLEQGPGEPYDNFIDQLWAAIPDHPDLTAESKSSVFKMLAFDNANPKTQNILVTLLRTVAVEDMLVQRADQSRQPDVVAQDCQRFAFTVPSINKQAPAKHYEWLVLLQGMRNSPTLCQLYVTWALEPIWTAWCDIIIYHYMDNIRFGRPECFQDSDLKFIKDTLEAKGLKTAPEKVQQKQPWLYLGWKMSDSTIRPQIGDITMLLHNLTDVQMFLDNIQRGCHIVRTTNDALAILLPLLRCRSAEPQITLTNDHRQALSQIASKVAAGTACSHIADITLSFLISNHASHPFAVNGQWQKEKGESKGRQR</sequence>
<keyword evidence="4" id="KW-0548">Nucleotidyltransferase</keyword>
<evidence type="ECO:0000256" key="6">
    <source>
        <dbReference type="ARBA" id="ARBA00022759"/>
    </source>
</evidence>
<dbReference type="InterPro" id="IPR008916">
    <property type="entry name" value="Retrov_capsid_C"/>
</dbReference>
<dbReference type="GO" id="GO:0035613">
    <property type="term" value="F:RNA stem-loop binding"/>
    <property type="evidence" value="ECO:0007669"/>
    <property type="project" value="TreeGrafter"/>
</dbReference>
<name>A0A8B9VKH1_9AVES</name>
<feature type="region of interest" description="Disordered" evidence="10">
    <location>
        <begin position="100"/>
        <end position="121"/>
    </location>
</feature>
<evidence type="ECO:0000259" key="11">
    <source>
        <dbReference type="Pfam" id="PF00078"/>
    </source>
</evidence>
<evidence type="ECO:0000256" key="3">
    <source>
        <dbReference type="ARBA" id="ARBA00022679"/>
    </source>
</evidence>
<dbReference type="Pfam" id="PF00607">
    <property type="entry name" value="Gag_p24"/>
    <property type="match status" value="1"/>
</dbReference>
<organism evidence="13 14">
    <name type="scientific">Anas zonorhyncha</name>
    <name type="common">Eastern spot-billed duck</name>
    <dbReference type="NCBI Taxonomy" id="75864"/>
    <lineage>
        <taxon>Eukaryota</taxon>
        <taxon>Metazoa</taxon>
        <taxon>Chordata</taxon>
        <taxon>Craniata</taxon>
        <taxon>Vertebrata</taxon>
        <taxon>Euteleostomi</taxon>
        <taxon>Archelosauria</taxon>
        <taxon>Archosauria</taxon>
        <taxon>Dinosauria</taxon>
        <taxon>Saurischia</taxon>
        <taxon>Theropoda</taxon>
        <taxon>Coelurosauria</taxon>
        <taxon>Aves</taxon>
        <taxon>Neognathae</taxon>
        <taxon>Galloanserae</taxon>
        <taxon>Anseriformes</taxon>
        <taxon>Anatidae</taxon>
        <taxon>Anatinae</taxon>
        <taxon>Anas</taxon>
    </lineage>
</organism>